<feature type="active site" evidence="7">
    <location>
        <position position="248"/>
    </location>
</feature>
<keyword evidence="4 7" id="KW-0159">Chromosome partition</keyword>
<keyword evidence="6 7" id="KW-0131">Cell cycle</keyword>
<sequence>METAPSILSPFLDYLQFEKRYSQHTVRSYQDDLTQFFNYLNSNFGQTTVVEINSSMVRTWMASLKDAKLTSKTINRKASSLKSFFKYQLKLGNIESTPMTNVSAPKIGKRLPSFVMEDDMNVLLKEIAFPDDWDGKTTQLLIEVFYATGIRLSELVNLKEQSVNRSSTSIKVLGKGNKERIIPVNKQLIENLVEYQKEKRKLFEAFDSEYLFATPKGKKLYSKYVYLRVKSYLSQVTTLQKKSPHILRHTFATHLTNHGADLNAIKELLGHSSLASTQVYTHNSIEKLKEAYKKAHPKA</sequence>
<keyword evidence="5 7" id="KW-0229">DNA integration</keyword>
<dbReference type="PROSITE" id="PS51898">
    <property type="entry name" value="TYR_RECOMBINASE"/>
    <property type="match status" value="1"/>
</dbReference>
<dbReference type="GO" id="GO:0009037">
    <property type="term" value="F:tyrosine-based site-specific recombinase activity"/>
    <property type="evidence" value="ECO:0007669"/>
    <property type="project" value="UniProtKB-UniRule"/>
</dbReference>
<dbReference type="HAMAP" id="MF_01808">
    <property type="entry name" value="Recomb_XerC_XerD"/>
    <property type="match status" value="1"/>
</dbReference>
<feature type="active site" evidence="7">
    <location>
        <position position="151"/>
    </location>
</feature>
<gene>
    <name evidence="7" type="primary">xerC</name>
    <name evidence="11" type="ORF">KTO63_21630</name>
</gene>
<feature type="active site" evidence="7">
    <location>
        <position position="271"/>
    </location>
</feature>
<organism evidence="11 12">
    <name type="scientific">Pinibacter aurantiacus</name>
    <dbReference type="NCBI Taxonomy" id="2851599"/>
    <lineage>
        <taxon>Bacteria</taxon>
        <taxon>Pseudomonadati</taxon>
        <taxon>Bacteroidota</taxon>
        <taxon>Chitinophagia</taxon>
        <taxon>Chitinophagales</taxon>
        <taxon>Chitinophagaceae</taxon>
        <taxon>Pinibacter</taxon>
    </lineage>
</organism>
<accession>A0A9E2SG30</accession>
<keyword evidence="7" id="KW-0233">DNA recombination</keyword>
<evidence type="ECO:0000256" key="2">
    <source>
        <dbReference type="ARBA" id="ARBA00022490"/>
    </source>
</evidence>
<evidence type="ECO:0000256" key="1">
    <source>
        <dbReference type="ARBA" id="ARBA00004496"/>
    </source>
</evidence>
<dbReference type="Pfam" id="PF02899">
    <property type="entry name" value="Phage_int_SAM_1"/>
    <property type="match status" value="1"/>
</dbReference>
<dbReference type="PROSITE" id="PS51900">
    <property type="entry name" value="CB"/>
    <property type="match status" value="1"/>
</dbReference>
<dbReference type="GO" id="GO:0007059">
    <property type="term" value="P:chromosome segregation"/>
    <property type="evidence" value="ECO:0007669"/>
    <property type="project" value="UniProtKB-UniRule"/>
</dbReference>
<feature type="domain" description="Tyr recombinase" evidence="9">
    <location>
        <begin position="110"/>
        <end position="293"/>
    </location>
</feature>
<keyword evidence="7 8" id="KW-0238">DNA-binding</keyword>
<evidence type="ECO:0000313" key="12">
    <source>
        <dbReference type="Proteomes" id="UP000812270"/>
    </source>
</evidence>
<dbReference type="PANTHER" id="PTHR30349:SF77">
    <property type="entry name" value="TYROSINE RECOMBINASE XERC"/>
    <property type="match status" value="1"/>
</dbReference>
<dbReference type="InterPro" id="IPR044068">
    <property type="entry name" value="CB"/>
</dbReference>
<comment type="caution">
    <text evidence="11">The sequence shown here is derived from an EMBL/GenBank/DDBJ whole genome shotgun (WGS) entry which is preliminary data.</text>
</comment>
<name>A0A9E2SG30_9BACT</name>
<keyword evidence="3 7" id="KW-0132">Cell division</keyword>
<dbReference type="RefSeq" id="WP_217794048.1">
    <property type="nucleotide sequence ID" value="NZ_JAHSPG010000016.1"/>
</dbReference>
<evidence type="ECO:0000259" key="9">
    <source>
        <dbReference type="PROSITE" id="PS51898"/>
    </source>
</evidence>
<comment type="similarity">
    <text evidence="7">Belongs to the 'phage' integrase family. XerC subfamily.</text>
</comment>
<proteinExistence type="inferred from homology"/>
<comment type="subunit">
    <text evidence="7">Forms a cyclic heterotetrameric complex composed of two molecules of XerC and two molecules of XerD.</text>
</comment>
<evidence type="ECO:0000256" key="5">
    <source>
        <dbReference type="ARBA" id="ARBA00022908"/>
    </source>
</evidence>
<evidence type="ECO:0000256" key="4">
    <source>
        <dbReference type="ARBA" id="ARBA00022829"/>
    </source>
</evidence>
<dbReference type="GO" id="GO:0003677">
    <property type="term" value="F:DNA binding"/>
    <property type="evidence" value="ECO:0007669"/>
    <property type="project" value="UniProtKB-UniRule"/>
</dbReference>
<evidence type="ECO:0000313" key="11">
    <source>
        <dbReference type="EMBL" id="MBV4359785.1"/>
    </source>
</evidence>
<dbReference type="InterPro" id="IPR002104">
    <property type="entry name" value="Integrase_catalytic"/>
</dbReference>
<keyword evidence="2 7" id="KW-0963">Cytoplasm</keyword>
<dbReference type="EMBL" id="JAHSPG010000016">
    <property type="protein sequence ID" value="MBV4359785.1"/>
    <property type="molecule type" value="Genomic_DNA"/>
</dbReference>
<feature type="active site" evidence="7">
    <location>
        <position position="175"/>
    </location>
</feature>
<dbReference type="GO" id="GO:0051301">
    <property type="term" value="P:cell division"/>
    <property type="evidence" value="ECO:0007669"/>
    <property type="project" value="UniProtKB-KW"/>
</dbReference>
<dbReference type="InterPro" id="IPR023009">
    <property type="entry name" value="Tyrosine_recombinase_XerC/XerD"/>
</dbReference>
<evidence type="ECO:0000259" key="10">
    <source>
        <dbReference type="PROSITE" id="PS51900"/>
    </source>
</evidence>
<dbReference type="GO" id="GO:0006313">
    <property type="term" value="P:DNA transposition"/>
    <property type="evidence" value="ECO:0007669"/>
    <property type="project" value="UniProtKB-UniRule"/>
</dbReference>
<dbReference type="InterPro" id="IPR050090">
    <property type="entry name" value="Tyrosine_recombinase_XerCD"/>
</dbReference>
<dbReference type="AlphaFoldDB" id="A0A9E2SG30"/>
<feature type="domain" description="Core-binding (CB)" evidence="10">
    <location>
        <begin position="2"/>
        <end position="89"/>
    </location>
</feature>
<feature type="active site" evidence="7">
    <location>
        <position position="245"/>
    </location>
</feature>
<dbReference type="Pfam" id="PF00589">
    <property type="entry name" value="Phage_integrase"/>
    <property type="match status" value="1"/>
</dbReference>
<comment type="function">
    <text evidence="7">Site-specific tyrosine recombinase, which acts by catalyzing the cutting and rejoining of the recombining DNA molecules. The XerC-XerD complex is essential to convert dimers of the bacterial chromosome into monomers to permit their segregation at cell division. It also contributes to the segregational stability of plasmids.</text>
</comment>
<feature type="active site" description="O-(3'-phospho-DNA)-tyrosine intermediate" evidence="7">
    <location>
        <position position="280"/>
    </location>
</feature>
<evidence type="ECO:0000256" key="7">
    <source>
        <dbReference type="HAMAP-Rule" id="MF_01808"/>
    </source>
</evidence>
<evidence type="ECO:0000256" key="3">
    <source>
        <dbReference type="ARBA" id="ARBA00022618"/>
    </source>
</evidence>
<dbReference type="Proteomes" id="UP000812270">
    <property type="component" value="Unassembled WGS sequence"/>
</dbReference>
<reference evidence="11" key="1">
    <citation type="submission" date="2021-06" db="EMBL/GenBank/DDBJ databases">
        <authorList>
            <person name="Huq M.A."/>
        </authorList>
    </citation>
    <scope>NUCLEOTIDE SEQUENCE</scope>
    <source>
        <strain evidence="11">MAH-26</strain>
    </source>
</reference>
<dbReference type="GO" id="GO:0005737">
    <property type="term" value="C:cytoplasm"/>
    <property type="evidence" value="ECO:0007669"/>
    <property type="project" value="UniProtKB-SubCell"/>
</dbReference>
<dbReference type="PANTHER" id="PTHR30349">
    <property type="entry name" value="PHAGE INTEGRASE-RELATED"/>
    <property type="match status" value="1"/>
</dbReference>
<comment type="subcellular location">
    <subcellularLocation>
        <location evidence="1 7">Cytoplasm</location>
    </subcellularLocation>
</comment>
<evidence type="ECO:0000256" key="6">
    <source>
        <dbReference type="ARBA" id="ARBA00023306"/>
    </source>
</evidence>
<evidence type="ECO:0000256" key="8">
    <source>
        <dbReference type="PROSITE-ProRule" id="PRU01248"/>
    </source>
</evidence>
<dbReference type="InterPro" id="IPR004107">
    <property type="entry name" value="Integrase_SAM-like_N"/>
</dbReference>
<keyword evidence="12" id="KW-1185">Reference proteome</keyword>
<protein>
    <recommendedName>
        <fullName evidence="7">Tyrosine recombinase XerC</fullName>
    </recommendedName>
</protein>